<dbReference type="AlphaFoldDB" id="A0A139IRZ0"/>
<keyword evidence="2" id="KW-1185">Reference proteome</keyword>
<dbReference type="InterPro" id="IPR019410">
    <property type="entry name" value="Methyltransf_16"/>
</dbReference>
<protein>
    <submittedName>
        <fullName evidence="1">Uncharacterized protein</fullName>
    </submittedName>
</protein>
<dbReference type="STRING" id="113226.A0A139IRZ0"/>
<dbReference type="PANTHER" id="PTHR14614:SF156">
    <property type="entry name" value="PROTEIN-LYSINE N-METHYLTRANSFERASE EFM2"/>
    <property type="match status" value="1"/>
</dbReference>
<evidence type="ECO:0000313" key="2">
    <source>
        <dbReference type="Proteomes" id="UP000073492"/>
    </source>
</evidence>
<sequence length="277" mass="30501">MSNSPSRSFEIKADPPDQKTSIQISELAGIKAENLGLATWGASVVLANILYRWKDAEWITNVQESNSSIGDIPILELGAGTGLSGLAASRLWSLPAILTDLPPIIPGIDLNISLNTNSTECLSGCLDWTAPTTLHVPSTNTTFSAPACSASIILAADTCYTTSHPTLISNTVSHWLSRNRKSRAIFCYPLRMAYVEHARNLWEKMEGKGFVCLEEGKETSGHETYGEFERDVPYEWSVWGWEEFHEDAAARRDEEKGQSIWMSWCAVPGSDISTMMP</sequence>
<dbReference type="OrthoDB" id="433955at2759"/>
<proteinExistence type="predicted"/>
<dbReference type="InterPro" id="IPR029063">
    <property type="entry name" value="SAM-dependent_MTases_sf"/>
</dbReference>
<dbReference type="GO" id="GO:0008757">
    <property type="term" value="F:S-adenosylmethionine-dependent methyltransferase activity"/>
    <property type="evidence" value="ECO:0007669"/>
    <property type="project" value="UniProtKB-ARBA"/>
</dbReference>
<dbReference type="Pfam" id="PF10294">
    <property type="entry name" value="Methyltransf_16"/>
    <property type="match status" value="1"/>
</dbReference>
<comment type="caution">
    <text evidence="1">The sequence shown here is derived from an EMBL/GenBank/DDBJ whole genome shotgun (WGS) entry which is preliminary data.</text>
</comment>
<dbReference type="GO" id="GO:0005829">
    <property type="term" value="C:cytosol"/>
    <property type="evidence" value="ECO:0007669"/>
    <property type="project" value="TreeGrafter"/>
</dbReference>
<dbReference type="PANTHER" id="PTHR14614">
    <property type="entry name" value="HEPATOCELLULAR CARCINOMA-ASSOCIATED ANTIGEN"/>
    <property type="match status" value="1"/>
</dbReference>
<dbReference type="Gene3D" id="3.40.50.150">
    <property type="entry name" value="Vaccinia Virus protein VP39"/>
    <property type="match status" value="1"/>
</dbReference>
<gene>
    <name evidence="1" type="ORF">AC579_3234</name>
</gene>
<dbReference type="EMBL" id="LFZO01000019">
    <property type="protein sequence ID" value="KXT17509.1"/>
    <property type="molecule type" value="Genomic_DNA"/>
</dbReference>
<organism evidence="1 2">
    <name type="scientific">Pseudocercospora musae</name>
    <dbReference type="NCBI Taxonomy" id="113226"/>
    <lineage>
        <taxon>Eukaryota</taxon>
        <taxon>Fungi</taxon>
        <taxon>Dikarya</taxon>
        <taxon>Ascomycota</taxon>
        <taxon>Pezizomycotina</taxon>
        <taxon>Dothideomycetes</taxon>
        <taxon>Dothideomycetidae</taxon>
        <taxon>Mycosphaerellales</taxon>
        <taxon>Mycosphaerellaceae</taxon>
        <taxon>Pseudocercospora</taxon>
    </lineage>
</organism>
<dbReference type="Proteomes" id="UP000073492">
    <property type="component" value="Unassembled WGS sequence"/>
</dbReference>
<reference evidence="1 2" key="1">
    <citation type="submission" date="2015-07" db="EMBL/GenBank/DDBJ databases">
        <title>Comparative genomics of the Sigatoka disease complex on banana suggests a link between parallel evolutionary changes in Pseudocercospora fijiensis and Pseudocercospora eumusae and increased virulence on the banana host.</title>
        <authorList>
            <person name="Chang T.-C."/>
            <person name="Salvucci A."/>
            <person name="Crous P.W."/>
            <person name="Stergiopoulos I."/>
        </authorList>
    </citation>
    <scope>NUCLEOTIDE SEQUENCE [LARGE SCALE GENOMIC DNA]</scope>
    <source>
        <strain evidence="1 2">CBS 116634</strain>
    </source>
</reference>
<accession>A0A139IRZ0</accession>
<name>A0A139IRZ0_9PEZI</name>
<evidence type="ECO:0000313" key="1">
    <source>
        <dbReference type="EMBL" id="KXT17509.1"/>
    </source>
</evidence>